<evidence type="ECO:0000313" key="1">
    <source>
        <dbReference type="EMBL" id="MDG0814277.1"/>
    </source>
</evidence>
<gene>
    <name evidence="1" type="ORF">OMP40_37100</name>
</gene>
<dbReference type="AlphaFoldDB" id="A0A9X4L0E6"/>
<keyword evidence="2" id="KW-1185">Reference proteome</keyword>
<name>A0A9X4L0E6_9BACL</name>
<dbReference type="EMBL" id="JAPDIA010000009">
    <property type="protein sequence ID" value="MDG0814277.1"/>
    <property type="molecule type" value="Genomic_DNA"/>
</dbReference>
<protein>
    <submittedName>
        <fullName evidence="1">Uncharacterized protein</fullName>
    </submittedName>
</protein>
<sequence>MKEENICNIAFFTFVHFGFDQLLLFKIEVEIEAEGALRWGQGKLLNIKPLSDSFWRGARITVRRLHLDRVIPAARKVFFQFTGLRNLFQAEFTNDTEFIRNFSGGLP</sequence>
<evidence type="ECO:0000313" key="2">
    <source>
        <dbReference type="Proteomes" id="UP001153404"/>
    </source>
</evidence>
<organism evidence="1 2">
    <name type="scientific">Cohnella rhizosphaerae</name>
    <dbReference type="NCBI Taxonomy" id="1457232"/>
    <lineage>
        <taxon>Bacteria</taxon>
        <taxon>Bacillati</taxon>
        <taxon>Bacillota</taxon>
        <taxon>Bacilli</taxon>
        <taxon>Bacillales</taxon>
        <taxon>Paenibacillaceae</taxon>
        <taxon>Cohnella</taxon>
    </lineage>
</organism>
<comment type="caution">
    <text evidence="1">The sequence shown here is derived from an EMBL/GenBank/DDBJ whole genome shotgun (WGS) entry which is preliminary data.</text>
</comment>
<reference evidence="1" key="1">
    <citation type="submission" date="2022-10" db="EMBL/GenBank/DDBJ databases">
        <title>Comparative genomic analysis of Cohnella hashimotonis sp. nov., isolated from the International Space Station.</title>
        <authorList>
            <person name="Simpson A."/>
            <person name="Venkateswaran K."/>
        </authorList>
    </citation>
    <scope>NUCLEOTIDE SEQUENCE</scope>
    <source>
        <strain evidence="1">DSM 28161</strain>
    </source>
</reference>
<proteinExistence type="predicted"/>
<dbReference type="RefSeq" id="WP_277539081.1">
    <property type="nucleotide sequence ID" value="NZ_JAPDIA010000009.1"/>
</dbReference>
<dbReference type="Proteomes" id="UP001153404">
    <property type="component" value="Unassembled WGS sequence"/>
</dbReference>
<accession>A0A9X4L0E6</accession>